<keyword evidence="2" id="KW-0645">Protease</keyword>
<accession>A0A1Y1N308</accession>
<reference evidence="11" key="3">
    <citation type="submission" date="2019-08" db="EMBL/GenBank/DDBJ databases">
        <authorList>
            <consortium name="Photinus pyralis genome working group"/>
            <person name="Fallon T.R."/>
            <person name="Sander Lower S.E."/>
            <person name="Weng J.-K."/>
        </authorList>
    </citation>
    <scope>NUCLEOTIDE SEQUENCE</scope>
    <source>
        <strain evidence="11">1611_PpyrPB1</strain>
        <tissue evidence="11">Whole body</tissue>
    </source>
</reference>
<dbReference type="SUPFAM" id="SSF54001">
    <property type="entry name" value="Cysteine proteinases"/>
    <property type="match status" value="1"/>
</dbReference>
<dbReference type="PANTHER" id="PTHR12411">
    <property type="entry name" value="CYSTEINE PROTEASE FAMILY C1-RELATED"/>
    <property type="match status" value="1"/>
</dbReference>
<evidence type="ECO:0000259" key="8">
    <source>
        <dbReference type="SMART" id="SM00645"/>
    </source>
</evidence>
<dbReference type="PRINTS" id="PR00705">
    <property type="entry name" value="PAPAIN"/>
</dbReference>
<gene>
    <name evidence="11" type="ORF">PPYR_07732</name>
</gene>
<keyword evidence="7" id="KW-1133">Transmembrane helix</keyword>
<dbReference type="Proteomes" id="UP000327044">
    <property type="component" value="Unassembled WGS sequence"/>
</dbReference>
<evidence type="ECO:0000256" key="3">
    <source>
        <dbReference type="ARBA" id="ARBA00022801"/>
    </source>
</evidence>
<protein>
    <recommendedName>
        <fullName evidence="13">Peptidase C1A papain C-terminal domain-containing protein</fullName>
    </recommendedName>
</protein>
<dbReference type="InterPro" id="IPR013128">
    <property type="entry name" value="Peptidase_C1A"/>
</dbReference>
<evidence type="ECO:0000313" key="11">
    <source>
        <dbReference type="EMBL" id="KAB0799852.1"/>
    </source>
</evidence>
<dbReference type="InterPro" id="IPR013201">
    <property type="entry name" value="Prot_inhib_I29"/>
</dbReference>
<feature type="domain" description="Peptidase C1A papain C-terminal" evidence="8">
    <location>
        <begin position="134"/>
        <end position="348"/>
    </location>
</feature>
<keyword evidence="5" id="KW-0865">Zymogen</keyword>
<dbReference type="Pfam" id="PF00112">
    <property type="entry name" value="Peptidase_C1"/>
    <property type="match status" value="1"/>
</dbReference>
<dbReference type="Pfam" id="PF08246">
    <property type="entry name" value="Inhibitor_I29"/>
    <property type="match status" value="1"/>
</dbReference>
<dbReference type="OrthoDB" id="498368at2759"/>
<dbReference type="SMART" id="SM00645">
    <property type="entry name" value="Pept_C1"/>
    <property type="match status" value="1"/>
</dbReference>
<dbReference type="CDD" id="cd02248">
    <property type="entry name" value="Peptidase_C1A"/>
    <property type="match status" value="1"/>
</dbReference>
<evidence type="ECO:0000259" key="9">
    <source>
        <dbReference type="SMART" id="SM00848"/>
    </source>
</evidence>
<evidence type="ECO:0000256" key="4">
    <source>
        <dbReference type="ARBA" id="ARBA00022807"/>
    </source>
</evidence>
<evidence type="ECO:0000256" key="2">
    <source>
        <dbReference type="ARBA" id="ARBA00022670"/>
    </source>
</evidence>
<dbReference type="Gene3D" id="3.90.70.10">
    <property type="entry name" value="Cysteine proteinases"/>
    <property type="match status" value="1"/>
</dbReference>
<evidence type="ECO:0000256" key="1">
    <source>
        <dbReference type="ARBA" id="ARBA00008455"/>
    </source>
</evidence>
<dbReference type="EMBL" id="VVIM01000005">
    <property type="protein sequence ID" value="KAB0799852.1"/>
    <property type="molecule type" value="Genomic_DNA"/>
</dbReference>
<evidence type="ECO:0000313" key="10">
    <source>
        <dbReference type="EMBL" id="JAV92281.1"/>
    </source>
</evidence>
<dbReference type="InterPro" id="IPR038765">
    <property type="entry name" value="Papain-like_cys_pep_sf"/>
</dbReference>
<evidence type="ECO:0000256" key="6">
    <source>
        <dbReference type="ARBA" id="ARBA00023157"/>
    </source>
</evidence>
<reference evidence="11 12" key="2">
    <citation type="journal article" date="2018" name="Elife">
        <title>Firefly genomes illuminate parallel origins of bioluminescence in beetles.</title>
        <authorList>
            <person name="Fallon T.R."/>
            <person name="Lower S.E."/>
            <person name="Chang C.H."/>
            <person name="Bessho-Uehara M."/>
            <person name="Martin G.J."/>
            <person name="Bewick A.J."/>
            <person name="Behringer M."/>
            <person name="Debat H.J."/>
            <person name="Wong I."/>
            <person name="Day J.C."/>
            <person name="Suvorov A."/>
            <person name="Silva C.J."/>
            <person name="Stanger-Hall K.F."/>
            <person name="Hall D.W."/>
            <person name="Schmitz R.J."/>
            <person name="Nelson D.R."/>
            <person name="Lewis S.M."/>
            <person name="Shigenobu S."/>
            <person name="Bybee S.M."/>
            <person name="Larracuente A.M."/>
            <person name="Oba Y."/>
            <person name="Weng J.K."/>
        </authorList>
    </citation>
    <scope>NUCLEOTIDE SEQUENCE [LARGE SCALE GENOMIC DNA]</scope>
    <source>
        <strain evidence="11">1611_PpyrPB1</strain>
        <tissue evidence="11">Whole body</tissue>
    </source>
</reference>
<comment type="similarity">
    <text evidence="1">Belongs to the peptidase C1 family.</text>
</comment>
<evidence type="ECO:0008006" key="13">
    <source>
        <dbReference type="Google" id="ProtNLM"/>
    </source>
</evidence>
<evidence type="ECO:0000256" key="5">
    <source>
        <dbReference type="ARBA" id="ARBA00023145"/>
    </source>
</evidence>
<dbReference type="InterPro" id="IPR000668">
    <property type="entry name" value="Peptidase_C1A_C"/>
</dbReference>
<proteinExistence type="inferred from homology"/>
<keyword evidence="7" id="KW-0812">Transmembrane</keyword>
<dbReference type="PROSITE" id="PS00139">
    <property type="entry name" value="THIOL_PROTEASE_CYS"/>
    <property type="match status" value="1"/>
</dbReference>
<evidence type="ECO:0000256" key="7">
    <source>
        <dbReference type="SAM" id="Phobius"/>
    </source>
</evidence>
<reference evidence="10" key="1">
    <citation type="journal article" date="2016" name="Sci. Rep.">
        <title>Molecular characterization of firefly nuptial gifts: a multi-omics approach sheds light on postcopulatory sexual selection.</title>
        <authorList>
            <person name="Al-Wathiqui N."/>
            <person name="Fallon T.R."/>
            <person name="South A."/>
            <person name="Weng J.K."/>
            <person name="Lewis S.M."/>
        </authorList>
    </citation>
    <scope>NUCLEOTIDE SEQUENCE</scope>
</reference>
<feature type="domain" description="Cathepsin propeptide inhibitor" evidence="9">
    <location>
        <begin position="34"/>
        <end position="93"/>
    </location>
</feature>
<keyword evidence="3" id="KW-0378">Hydrolase</keyword>
<keyword evidence="6" id="KW-1015">Disulfide bond</keyword>
<organism evidence="10">
    <name type="scientific">Photinus pyralis</name>
    <name type="common">Common eastern firefly</name>
    <name type="synonym">Lampyris pyralis</name>
    <dbReference type="NCBI Taxonomy" id="7054"/>
    <lineage>
        <taxon>Eukaryota</taxon>
        <taxon>Metazoa</taxon>
        <taxon>Ecdysozoa</taxon>
        <taxon>Arthropoda</taxon>
        <taxon>Hexapoda</taxon>
        <taxon>Insecta</taxon>
        <taxon>Pterygota</taxon>
        <taxon>Neoptera</taxon>
        <taxon>Endopterygota</taxon>
        <taxon>Coleoptera</taxon>
        <taxon>Polyphaga</taxon>
        <taxon>Elateriformia</taxon>
        <taxon>Elateroidea</taxon>
        <taxon>Lampyridae</taxon>
        <taxon>Lampyrinae</taxon>
        <taxon>Photinus</taxon>
    </lineage>
</organism>
<feature type="transmembrane region" description="Helical" evidence="7">
    <location>
        <begin position="6"/>
        <end position="24"/>
    </location>
</feature>
<keyword evidence="7" id="KW-0472">Membrane</keyword>
<evidence type="ECO:0000313" key="12">
    <source>
        <dbReference type="Proteomes" id="UP000327044"/>
    </source>
</evidence>
<dbReference type="SMART" id="SM00848">
    <property type="entry name" value="Inhibitor_I29"/>
    <property type="match status" value="1"/>
</dbReference>
<dbReference type="InterPro" id="IPR039417">
    <property type="entry name" value="Peptidase_C1A_papain-like"/>
</dbReference>
<dbReference type="GO" id="GO:0006508">
    <property type="term" value="P:proteolysis"/>
    <property type="evidence" value="ECO:0007669"/>
    <property type="project" value="UniProtKB-KW"/>
</dbReference>
<dbReference type="AlphaFoldDB" id="A0A1Y1N308"/>
<keyword evidence="4" id="KW-0788">Thiol protease</keyword>
<name>A0A1Y1N308_PHOPY</name>
<dbReference type="EMBL" id="GEZM01013872">
    <property type="protein sequence ID" value="JAV92281.1"/>
    <property type="molecule type" value="Transcribed_RNA"/>
</dbReference>
<sequence length="350" mass="40198">MNWYNLFLTVAFIFFLFCYIPITIKKTSNSHGDFNRFLERYNKTYDDDKQYQEHYAAFKNSTDSIAKLNNNRKSKLSALYGLTKFSDMTESEFKDRYLQSDLPTRITNRKLRRSRDGGRHKHHHRNKRATTTTIPLKFDWRERGIVTKVNNQKKCGACWAFSTVQNMESMYALKYKNLTSLSVQQAIDCARYDNDGCNGGDDCTFLQWLKDYSVKVYSDSTYPLHLKNEVCKLNNDSFFVQVDKYACDSFVDDEAYIVQAIATIGPVAVAVNAISWQHYVGGIIQFHCGGDFDLLNHSVQLVGYDLTADIPYYIARNSWGEDFGDKGYLYLAIGDNLCGLANEVSALTVL</sequence>
<dbReference type="GO" id="GO:0008234">
    <property type="term" value="F:cysteine-type peptidase activity"/>
    <property type="evidence" value="ECO:0007669"/>
    <property type="project" value="UniProtKB-KW"/>
</dbReference>
<dbReference type="PROSITE" id="PS00639">
    <property type="entry name" value="THIOL_PROTEASE_HIS"/>
    <property type="match status" value="1"/>
</dbReference>
<dbReference type="InterPro" id="IPR025660">
    <property type="entry name" value="Pept_his_AS"/>
</dbReference>
<keyword evidence="12" id="KW-1185">Reference proteome</keyword>
<dbReference type="InParanoid" id="A0A1Y1N308"/>
<dbReference type="InterPro" id="IPR000169">
    <property type="entry name" value="Pept_cys_AS"/>
</dbReference>